<feature type="transmembrane region" description="Helical" evidence="8">
    <location>
        <begin position="43"/>
        <end position="76"/>
    </location>
</feature>
<keyword evidence="3" id="KW-0813">Transport</keyword>
<keyword evidence="7 8" id="KW-0472">Membrane</keyword>
<evidence type="ECO:0000256" key="3">
    <source>
        <dbReference type="ARBA" id="ARBA00022448"/>
    </source>
</evidence>
<protein>
    <submittedName>
        <fullName evidence="9">4-azaleucine resistance probable transporter AzlC</fullName>
    </submittedName>
</protein>
<dbReference type="GO" id="GO:1903785">
    <property type="term" value="P:L-valine transmembrane transport"/>
    <property type="evidence" value="ECO:0007669"/>
    <property type="project" value="TreeGrafter"/>
</dbReference>
<dbReference type="Pfam" id="PF03591">
    <property type="entry name" value="AzlC"/>
    <property type="match status" value="1"/>
</dbReference>
<evidence type="ECO:0000256" key="4">
    <source>
        <dbReference type="ARBA" id="ARBA00022475"/>
    </source>
</evidence>
<dbReference type="InterPro" id="IPR011606">
    <property type="entry name" value="Brnchd-chn_aa_trnsp_permease"/>
</dbReference>
<evidence type="ECO:0000256" key="8">
    <source>
        <dbReference type="SAM" id="Phobius"/>
    </source>
</evidence>
<gene>
    <name evidence="9" type="ORF">SAMN05444487_1172</name>
</gene>
<evidence type="ECO:0000313" key="9">
    <source>
        <dbReference type="EMBL" id="SDX41354.1"/>
    </source>
</evidence>
<dbReference type="PANTHER" id="PTHR34979:SF1">
    <property type="entry name" value="INNER MEMBRANE PROTEIN YGAZ"/>
    <property type="match status" value="1"/>
</dbReference>
<keyword evidence="5 8" id="KW-0812">Transmembrane</keyword>
<dbReference type="Proteomes" id="UP000198534">
    <property type="component" value="Unassembled WGS sequence"/>
</dbReference>
<dbReference type="EMBL" id="FNNQ01000017">
    <property type="protein sequence ID" value="SDX41354.1"/>
    <property type="molecule type" value="Genomic_DNA"/>
</dbReference>
<accession>A0A1H3BJ55</accession>
<evidence type="ECO:0000256" key="2">
    <source>
        <dbReference type="ARBA" id="ARBA00010735"/>
    </source>
</evidence>
<keyword evidence="10" id="KW-1185">Reference proteome</keyword>
<dbReference type="STRING" id="1048340.SAMN05444487_1172"/>
<evidence type="ECO:0000256" key="1">
    <source>
        <dbReference type="ARBA" id="ARBA00004651"/>
    </source>
</evidence>
<evidence type="ECO:0000256" key="7">
    <source>
        <dbReference type="ARBA" id="ARBA00023136"/>
    </source>
</evidence>
<feature type="transmembrane region" description="Helical" evidence="8">
    <location>
        <begin position="184"/>
        <end position="201"/>
    </location>
</feature>
<evidence type="ECO:0000313" key="10">
    <source>
        <dbReference type="Proteomes" id="UP000198534"/>
    </source>
</evidence>
<feature type="transmembrane region" description="Helical" evidence="8">
    <location>
        <begin position="12"/>
        <end position="31"/>
    </location>
</feature>
<evidence type="ECO:0000256" key="6">
    <source>
        <dbReference type="ARBA" id="ARBA00022989"/>
    </source>
</evidence>
<comment type="subcellular location">
    <subcellularLocation>
        <location evidence="1">Cell membrane</location>
        <topology evidence="1">Multi-pass membrane protein</topology>
    </subcellularLocation>
</comment>
<dbReference type="AlphaFoldDB" id="A0A1H3BJ55"/>
<feature type="transmembrane region" description="Helical" evidence="8">
    <location>
        <begin position="207"/>
        <end position="224"/>
    </location>
</feature>
<proteinExistence type="inferred from homology"/>
<dbReference type="PANTHER" id="PTHR34979">
    <property type="entry name" value="INNER MEMBRANE PROTEIN YGAZ"/>
    <property type="match status" value="1"/>
</dbReference>
<keyword evidence="4" id="KW-1003">Cell membrane</keyword>
<name>A0A1H3BJ55_9BACL</name>
<reference evidence="9 10" key="1">
    <citation type="submission" date="2016-10" db="EMBL/GenBank/DDBJ databases">
        <authorList>
            <person name="de Groot N.N."/>
        </authorList>
    </citation>
    <scope>NUCLEOTIDE SEQUENCE [LARGE SCALE GENOMIC DNA]</scope>
    <source>
        <strain evidence="9 10">DSM 45610</strain>
    </source>
</reference>
<sequence length="232" mass="24707">MATQKKIIKSGFVESFPLAIAIAIKGLSFGVLATQAKFSLVEILAMSIFIFSGSVQMVTVAMVAGGASLTSVLLTATLLNLRNILYGASLAEGLSPAKKWRWLLSMGVSDEPFVLGSARFNKYGPDPLYFGVVAGCFYLAWIMSSLTGSLIGTGIAKPEEWGLDLAFPITFVALLIPGIKEKPVVATAIIAAIMVIGLEYLIPDNQFSIIIAGFLAPFVGIYYLKRGVKSAE</sequence>
<feature type="transmembrane region" description="Helical" evidence="8">
    <location>
        <begin position="161"/>
        <end position="177"/>
    </location>
</feature>
<keyword evidence="6 8" id="KW-1133">Transmembrane helix</keyword>
<dbReference type="GO" id="GO:0005886">
    <property type="term" value="C:plasma membrane"/>
    <property type="evidence" value="ECO:0007669"/>
    <property type="project" value="UniProtKB-SubCell"/>
</dbReference>
<feature type="transmembrane region" description="Helical" evidence="8">
    <location>
        <begin position="128"/>
        <end position="155"/>
    </location>
</feature>
<dbReference type="RefSeq" id="WP_091742374.1">
    <property type="nucleotide sequence ID" value="NZ_FNNQ01000017.1"/>
</dbReference>
<dbReference type="OrthoDB" id="3177005at2"/>
<comment type="similarity">
    <text evidence="2">Belongs to the AzlC family.</text>
</comment>
<evidence type="ECO:0000256" key="5">
    <source>
        <dbReference type="ARBA" id="ARBA00022692"/>
    </source>
</evidence>
<organism evidence="9 10">
    <name type="scientific">Marininema mesophilum</name>
    <dbReference type="NCBI Taxonomy" id="1048340"/>
    <lineage>
        <taxon>Bacteria</taxon>
        <taxon>Bacillati</taxon>
        <taxon>Bacillota</taxon>
        <taxon>Bacilli</taxon>
        <taxon>Bacillales</taxon>
        <taxon>Thermoactinomycetaceae</taxon>
        <taxon>Marininema</taxon>
    </lineage>
</organism>